<gene>
    <name evidence="7" type="ORF">BLNAU_19680</name>
</gene>
<feature type="domain" description="Protein kinase" evidence="6">
    <location>
        <begin position="11"/>
        <end position="266"/>
    </location>
</feature>
<name>A0ABQ9X0W0_9EUKA</name>
<organism evidence="7 8">
    <name type="scientific">Blattamonas nauphoetae</name>
    <dbReference type="NCBI Taxonomy" id="2049346"/>
    <lineage>
        <taxon>Eukaryota</taxon>
        <taxon>Metamonada</taxon>
        <taxon>Preaxostyla</taxon>
        <taxon>Oxymonadida</taxon>
        <taxon>Blattamonas</taxon>
    </lineage>
</organism>
<evidence type="ECO:0000313" key="8">
    <source>
        <dbReference type="Proteomes" id="UP001281761"/>
    </source>
</evidence>
<evidence type="ECO:0000256" key="5">
    <source>
        <dbReference type="ARBA" id="ARBA00022840"/>
    </source>
</evidence>
<sequence>MTDSIQVPDGYSFVRIINSGGFGTVVEMIEKSTNTHYAGKIVQCLTQKHKDRFDREVGRLKTFSHPRIIKLKETLTMEGRQVMVLELGGRSLAEVVQDYAQRHVPMPPDEVYRVMEDISSALEMMHEHESGRTAHGDIKIENILMDADGHAKLCDFGAAESEHVNSSRSVMSELYVSPERMDSETGKATCEADVWALGVILFWLLFGEPPFKSQNTARLIREIGSFKATSIKNTCGEEERALLMRMMDPSADSRITCRQLRLSKSFQCIVNTLEGVWKLKDAELKEQSARFADVESRLLNENALLMSLLTMPPAWAGTESLSTVDRTAHRLTPTTLTQILKLENATDWRTAFTVPIDEDEWELKIRGNKTPWGVVLGFLRHPLPENATEIQCGQYGSGIGGHFELWSGRLWKGGEFKPAGTNKKCDRAGQTAAIRVNMTTREARLFVDDEEQPGIFTDIPSPLCLGISTHIHKWTVEVLHLARTDLLKTEQGQQAFSKSVRIQALEEEKLRAEEKMERMKMMMPTAWVGTDSLRTLNRTAHTLTPTTLTQIIKLEKDTDWRTSFTFQIDEGEWEFKIRGNNTCWHLMIGFLRHPLPENATQSGCGSYLSGIGGDFILWSGRMWQRGEFKPAGTNKKCDRAEQTAAIRVNMTTREARLFVDDEEQPGIFTDIPSPLCLGITTQEQNAPIEVLWLKRIWVILNEMLLYTMVRYKKLKIAQFAFICFQD</sequence>
<protein>
    <submittedName>
        <fullName evidence="7">Carbon catabolite-derepressing protein kinase</fullName>
        <ecNumber evidence="7">2.7.11.1</ecNumber>
    </submittedName>
</protein>
<keyword evidence="4 7" id="KW-0418">Kinase</keyword>
<dbReference type="PANTHER" id="PTHR24346:SF82">
    <property type="entry name" value="KP78A-RELATED"/>
    <property type="match status" value="1"/>
</dbReference>
<keyword evidence="8" id="KW-1185">Reference proteome</keyword>
<dbReference type="CDD" id="cd14014">
    <property type="entry name" value="STKc_PknB_like"/>
    <property type="match status" value="1"/>
</dbReference>
<evidence type="ECO:0000256" key="2">
    <source>
        <dbReference type="ARBA" id="ARBA00022679"/>
    </source>
</evidence>
<dbReference type="PANTHER" id="PTHR24346">
    <property type="entry name" value="MAP/MICROTUBULE AFFINITY-REGULATING KINASE"/>
    <property type="match status" value="1"/>
</dbReference>
<comment type="caution">
    <text evidence="7">The sequence shown here is derived from an EMBL/GenBank/DDBJ whole genome shotgun (WGS) entry which is preliminary data.</text>
</comment>
<dbReference type="SMART" id="SM00220">
    <property type="entry name" value="S_TKc"/>
    <property type="match status" value="1"/>
</dbReference>
<dbReference type="EMBL" id="JARBJD010000262">
    <property type="protein sequence ID" value="KAK2945411.1"/>
    <property type="molecule type" value="Genomic_DNA"/>
</dbReference>
<keyword evidence="5" id="KW-0067">ATP-binding</keyword>
<evidence type="ECO:0000256" key="3">
    <source>
        <dbReference type="ARBA" id="ARBA00022741"/>
    </source>
</evidence>
<proteinExistence type="predicted"/>
<keyword evidence="1" id="KW-0723">Serine/threonine-protein kinase</keyword>
<dbReference type="Gene3D" id="1.10.510.10">
    <property type="entry name" value="Transferase(Phosphotransferase) domain 1"/>
    <property type="match status" value="1"/>
</dbReference>
<evidence type="ECO:0000256" key="4">
    <source>
        <dbReference type="ARBA" id="ARBA00022777"/>
    </source>
</evidence>
<keyword evidence="3" id="KW-0547">Nucleotide-binding</keyword>
<dbReference type="GO" id="GO:0004674">
    <property type="term" value="F:protein serine/threonine kinase activity"/>
    <property type="evidence" value="ECO:0007669"/>
    <property type="project" value="UniProtKB-EC"/>
</dbReference>
<keyword evidence="2 7" id="KW-0808">Transferase</keyword>
<dbReference type="Proteomes" id="UP001281761">
    <property type="component" value="Unassembled WGS sequence"/>
</dbReference>
<dbReference type="InterPro" id="IPR011009">
    <property type="entry name" value="Kinase-like_dom_sf"/>
</dbReference>
<accession>A0ABQ9X0W0</accession>
<reference evidence="7 8" key="1">
    <citation type="journal article" date="2022" name="bioRxiv">
        <title>Genomics of Preaxostyla Flagellates Illuminates Evolutionary Transitions and the Path Towards Mitochondrial Loss.</title>
        <authorList>
            <person name="Novak L.V.F."/>
            <person name="Treitli S.C."/>
            <person name="Pyrih J."/>
            <person name="Halakuc P."/>
            <person name="Pipaliya S.V."/>
            <person name="Vacek V."/>
            <person name="Brzon O."/>
            <person name="Soukal P."/>
            <person name="Eme L."/>
            <person name="Dacks J.B."/>
            <person name="Karnkowska A."/>
            <person name="Elias M."/>
            <person name="Hampl V."/>
        </authorList>
    </citation>
    <scope>NUCLEOTIDE SEQUENCE [LARGE SCALE GENOMIC DNA]</scope>
    <source>
        <strain evidence="7">NAU3</strain>
        <tissue evidence="7">Gut</tissue>
    </source>
</reference>
<dbReference type="SUPFAM" id="SSF56112">
    <property type="entry name" value="Protein kinase-like (PK-like)"/>
    <property type="match status" value="1"/>
</dbReference>
<dbReference type="InterPro" id="IPR000719">
    <property type="entry name" value="Prot_kinase_dom"/>
</dbReference>
<evidence type="ECO:0000259" key="6">
    <source>
        <dbReference type="PROSITE" id="PS50011"/>
    </source>
</evidence>
<evidence type="ECO:0000256" key="1">
    <source>
        <dbReference type="ARBA" id="ARBA00022527"/>
    </source>
</evidence>
<dbReference type="EC" id="2.7.11.1" evidence="7"/>
<dbReference type="PROSITE" id="PS50011">
    <property type="entry name" value="PROTEIN_KINASE_DOM"/>
    <property type="match status" value="1"/>
</dbReference>
<evidence type="ECO:0000313" key="7">
    <source>
        <dbReference type="EMBL" id="KAK2945411.1"/>
    </source>
</evidence>
<dbReference type="Pfam" id="PF00069">
    <property type="entry name" value="Pkinase"/>
    <property type="match status" value="1"/>
</dbReference>